<sequence length="262" mass="28800">MAEGKEKVKEKGKEKGKERVVDRHVEKTTWKKAGDLPHTTQWRKETPARGIFVPLTSSAPPGLEVAGHSLQSRTPRSTLLKVSRSNEVNYPAKPCIEGCSTSSKKVMWADAVRHALTHTALFHPEDPAPKTRRIDTSTPDVRRRANRGYGKTTPLFAPGIKKSYKEALLTPHPLRRATLAASFPSPSPHPLAVYPSEGGVLGAWVLITGVLLSRAHPVPEVLQDGTHCKILHGPVADEYIQSDACPILLPQRFRPADGRLLH</sequence>
<dbReference type="EMBL" id="LR862143">
    <property type="protein sequence ID" value="CAD1823685.1"/>
    <property type="molecule type" value="Genomic_DNA"/>
</dbReference>
<evidence type="ECO:0000313" key="2">
    <source>
        <dbReference type="EMBL" id="CAD1823685.1"/>
    </source>
</evidence>
<reference evidence="2" key="1">
    <citation type="submission" date="2020-07" db="EMBL/GenBank/DDBJ databases">
        <authorList>
            <person name="Lin J."/>
        </authorList>
    </citation>
    <scope>NUCLEOTIDE SEQUENCE</scope>
</reference>
<name>A0A6V7NYQ7_ANACO</name>
<proteinExistence type="predicted"/>
<gene>
    <name evidence="2" type="ORF">CB5_LOCUS6896</name>
</gene>
<feature type="region of interest" description="Disordered" evidence="1">
    <location>
        <begin position="1"/>
        <end position="32"/>
    </location>
</feature>
<dbReference type="AlphaFoldDB" id="A0A6V7NYQ7"/>
<evidence type="ECO:0000256" key="1">
    <source>
        <dbReference type="SAM" id="MobiDB-lite"/>
    </source>
</evidence>
<protein>
    <submittedName>
        <fullName evidence="2">Uncharacterized protein</fullName>
    </submittedName>
</protein>
<accession>A0A6V7NYQ7</accession>
<organism evidence="2">
    <name type="scientific">Ananas comosus var. bracteatus</name>
    <name type="common">red pineapple</name>
    <dbReference type="NCBI Taxonomy" id="296719"/>
    <lineage>
        <taxon>Eukaryota</taxon>
        <taxon>Viridiplantae</taxon>
        <taxon>Streptophyta</taxon>
        <taxon>Embryophyta</taxon>
        <taxon>Tracheophyta</taxon>
        <taxon>Spermatophyta</taxon>
        <taxon>Magnoliopsida</taxon>
        <taxon>Liliopsida</taxon>
        <taxon>Poales</taxon>
        <taxon>Bromeliaceae</taxon>
        <taxon>Bromelioideae</taxon>
        <taxon>Ananas</taxon>
    </lineage>
</organism>